<evidence type="ECO:0000313" key="1">
    <source>
        <dbReference type="EMBL" id="MCJ0763912.1"/>
    </source>
</evidence>
<accession>A0A9X2APW8</accession>
<dbReference type="InterPro" id="IPR011006">
    <property type="entry name" value="CheY-like_superfamily"/>
</dbReference>
<sequence length="427" mass="45766">MDPTMNARHDPAIEKSVPAYLFASDAIGHSQWLSEALGDRGVVESVAMNAPRLIERIAAFNPAVVLLDFSSTQSVPAAELAQAVRRVYAHLPVLGTGWVTEPAATLSALRAGVDDFLDMASAHEDVVLFLHLLAERRSQKPSSKGRLVTLLGGRAGLGVSTLAGNLAILLQRTDLEQGRKQRNIALLDLGLPCGDGMLYLDAHGDFSFVDGVRNLKRLDQTLVQTALTRHASGIGVLPLPANLAQMREISHSDSVALVRRLRDFFDFQVADLGGFSNSDFIAQVLRSADDDRVWVVCDQGIASIVSTAQLLSDLRERGVDTKKVGLVVNKFDARVGIQARDIADRLELGLDAVLPARSTSLLTAASRGEMLANMTRSDPYVQAVEGLVKSLLHGSAAAAHGAAGARWAQQLSRFAGKWMGGSNVQRG</sequence>
<protein>
    <submittedName>
        <fullName evidence="1">Histidine kinase</fullName>
    </submittedName>
</protein>
<name>A0A9X2APW8_9BURK</name>
<dbReference type="AlphaFoldDB" id="A0A9X2APW8"/>
<proteinExistence type="predicted"/>
<dbReference type="RefSeq" id="WP_243306487.1">
    <property type="nucleotide sequence ID" value="NZ_JALGBI010000001.1"/>
</dbReference>
<dbReference type="GO" id="GO:0051782">
    <property type="term" value="P:negative regulation of cell division"/>
    <property type="evidence" value="ECO:0007669"/>
    <property type="project" value="TreeGrafter"/>
</dbReference>
<gene>
    <name evidence="1" type="ORF">MMF98_11915</name>
</gene>
<evidence type="ECO:0000313" key="2">
    <source>
        <dbReference type="Proteomes" id="UP001139447"/>
    </source>
</evidence>
<keyword evidence="1" id="KW-0808">Transferase</keyword>
<keyword evidence="2" id="KW-1185">Reference proteome</keyword>
<dbReference type="GO" id="GO:0016887">
    <property type="term" value="F:ATP hydrolysis activity"/>
    <property type="evidence" value="ECO:0007669"/>
    <property type="project" value="TreeGrafter"/>
</dbReference>
<dbReference type="Gene3D" id="3.40.50.300">
    <property type="entry name" value="P-loop containing nucleotide triphosphate hydrolases"/>
    <property type="match status" value="1"/>
</dbReference>
<dbReference type="InterPro" id="IPR027417">
    <property type="entry name" value="P-loop_NTPase"/>
</dbReference>
<dbReference type="GO" id="GO:0005829">
    <property type="term" value="C:cytosol"/>
    <property type="evidence" value="ECO:0007669"/>
    <property type="project" value="TreeGrafter"/>
</dbReference>
<dbReference type="SUPFAM" id="SSF52172">
    <property type="entry name" value="CheY-like"/>
    <property type="match status" value="1"/>
</dbReference>
<dbReference type="SUPFAM" id="SSF52540">
    <property type="entry name" value="P-loop containing nucleoside triphosphate hydrolases"/>
    <property type="match status" value="1"/>
</dbReference>
<dbReference type="GO" id="GO:0016301">
    <property type="term" value="F:kinase activity"/>
    <property type="evidence" value="ECO:0007669"/>
    <property type="project" value="UniProtKB-KW"/>
</dbReference>
<dbReference type="Gene3D" id="3.40.50.2300">
    <property type="match status" value="1"/>
</dbReference>
<dbReference type="Proteomes" id="UP001139447">
    <property type="component" value="Unassembled WGS sequence"/>
</dbReference>
<dbReference type="PANTHER" id="PTHR43384">
    <property type="entry name" value="SEPTUM SITE-DETERMINING PROTEIN MIND HOMOLOG, CHLOROPLASTIC-RELATED"/>
    <property type="match status" value="1"/>
</dbReference>
<reference evidence="1" key="1">
    <citation type="submission" date="2022-03" db="EMBL/GenBank/DDBJ databases">
        <authorList>
            <person name="Woo C.Y."/>
        </authorList>
    </citation>
    <scope>NUCLEOTIDE SEQUENCE</scope>
    <source>
        <strain evidence="1">CYS-02</strain>
    </source>
</reference>
<dbReference type="GO" id="GO:0009898">
    <property type="term" value="C:cytoplasmic side of plasma membrane"/>
    <property type="evidence" value="ECO:0007669"/>
    <property type="project" value="TreeGrafter"/>
</dbReference>
<dbReference type="EMBL" id="JALGBI010000001">
    <property type="protein sequence ID" value="MCJ0763912.1"/>
    <property type="molecule type" value="Genomic_DNA"/>
</dbReference>
<comment type="caution">
    <text evidence="1">The sequence shown here is derived from an EMBL/GenBank/DDBJ whole genome shotgun (WGS) entry which is preliminary data.</text>
</comment>
<organism evidence="1 2">
    <name type="scientific">Variovorax terrae</name>
    <dbReference type="NCBI Taxonomy" id="2923278"/>
    <lineage>
        <taxon>Bacteria</taxon>
        <taxon>Pseudomonadati</taxon>
        <taxon>Pseudomonadota</taxon>
        <taxon>Betaproteobacteria</taxon>
        <taxon>Burkholderiales</taxon>
        <taxon>Comamonadaceae</taxon>
        <taxon>Variovorax</taxon>
    </lineage>
</organism>
<dbReference type="InterPro" id="IPR050625">
    <property type="entry name" value="ParA/MinD_ATPase"/>
</dbReference>
<keyword evidence="1" id="KW-0418">Kinase</keyword>
<dbReference type="PANTHER" id="PTHR43384:SF13">
    <property type="entry name" value="SLR0110 PROTEIN"/>
    <property type="match status" value="1"/>
</dbReference>
<dbReference type="GO" id="GO:0005524">
    <property type="term" value="F:ATP binding"/>
    <property type="evidence" value="ECO:0007669"/>
    <property type="project" value="TreeGrafter"/>
</dbReference>